<name>A0A3T1D1A6_9BACL</name>
<evidence type="ECO:0000256" key="3">
    <source>
        <dbReference type="ARBA" id="ARBA00022475"/>
    </source>
</evidence>
<feature type="region of interest" description="Disordered" evidence="7">
    <location>
        <begin position="226"/>
        <end position="248"/>
    </location>
</feature>
<dbReference type="EMBL" id="AP019400">
    <property type="protein sequence ID" value="BBI31799.1"/>
    <property type="molecule type" value="Genomic_DNA"/>
</dbReference>
<comment type="subcellular location">
    <subcellularLocation>
        <location evidence="1">Cell membrane</location>
        <topology evidence="1">Multi-pass membrane protein</topology>
    </subcellularLocation>
</comment>
<dbReference type="InterPro" id="IPR003856">
    <property type="entry name" value="LPS_length_determ_N"/>
</dbReference>
<keyword evidence="4 8" id="KW-0812">Transmembrane</keyword>
<sequence>MELKQYWAIVWRRKWIVLLLVLIGVALTSVYSMYFVDKQFLASTKIIVNQKEYPTAINQDPRSIDYNINLIKTYKEIIKTPRIMSAVVKQYPDLKISVSDLIDKVSVSTVNGTQVMSVVAMDTSYKRAAQVANAVSQVFQQEIPLLMNVDNVNILNEADVNALSKPHSPNTELNIVLSTVLFLVLGLGLAFLLEYLDDTVRTELDLKVLLELPTFAHIPRVKANRTSRHKKLDTDTSVRRGKGATFSV</sequence>
<dbReference type="RefSeq" id="WP_157993961.1">
    <property type="nucleotide sequence ID" value="NZ_AP019400.1"/>
</dbReference>
<evidence type="ECO:0000256" key="6">
    <source>
        <dbReference type="ARBA" id="ARBA00023136"/>
    </source>
</evidence>
<feature type="transmembrane region" description="Helical" evidence="8">
    <location>
        <begin position="15"/>
        <end position="36"/>
    </location>
</feature>
<keyword evidence="5 8" id="KW-1133">Transmembrane helix</keyword>
<reference evidence="10 11" key="1">
    <citation type="submission" date="2019-01" db="EMBL/GenBank/DDBJ databases">
        <title>Complete genome sequence of Cohnella hallensis HS21 isolated from Korean fir (Abies koreana) rhizospheric soil.</title>
        <authorList>
            <person name="Jiang L."/>
            <person name="Kang S.W."/>
            <person name="Kim S."/>
            <person name="Jung J."/>
            <person name="Kim C.Y."/>
            <person name="Kim D.H."/>
            <person name="Kim S.W."/>
            <person name="Lee J."/>
        </authorList>
    </citation>
    <scope>NUCLEOTIDE SEQUENCE [LARGE SCALE GENOMIC DNA]</scope>
    <source>
        <strain evidence="10 11">HS21</strain>
    </source>
</reference>
<evidence type="ECO:0000256" key="5">
    <source>
        <dbReference type="ARBA" id="ARBA00022989"/>
    </source>
</evidence>
<evidence type="ECO:0000256" key="2">
    <source>
        <dbReference type="ARBA" id="ARBA00006683"/>
    </source>
</evidence>
<feature type="domain" description="Polysaccharide chain length determinant N-terminal" evidence="9">
    <location>
        <begin position="2"/>
        <end position="90"/>
    </location>
</feature>
<dbReference type="PANTHER" id="PTHR32309:SF13">
    <property type="entry name" value="FERRIC ENTEROBACTIN TRANSPORT PROTEIN FEPE"/>
    <property type="match status" value="1"/>
</dbReference>
<protein>
    <submittedName>
        <fullName evidence="10">Putative capsular polysaccharide biosynthesis protein YwqC</fullName>
    </submittedName>
</protein>
<comment type="similarity">
    <text evidence="2">Belongs to the CpsC/CapA family.</text>
</comment>
<evidence type="ECO:0000313" key="10">
    <source>
        <dbReference type="EMBL" id="BBI31799.1"/>
    </source>
</evidence>
<dbReference type="OrthoDB" id="2360475at2"/>
<evidence type="ECO:0000256" key="1">
    <source>
        <dbReference type="ARBA" id="ARBA00004651"/>
    </source>
</evidence>
<dbReference type="GO" id="GO:0005886">
    <property type="term" value="C:plasma membrane"/>
    <property type="evidence" value="ECO:0007669"/>
    <property type="project" value="UniProtKB-SubCell"/>
</dbReference>
<keyword evidence="6 8" id="KW-0472">Membrane</keyword>
<dbReference type="Pfam" id="PF02706">
    <property type="entry name" value="Wzz"/>
    <property type="match status" value="1"/>
</dbReference>
<evidence type="ECO:0000313" key="11">
    <source>
        <dbReference type="Proteomes" id="UP000289856"/>
    </source>
</evidence>
<dbReference type="GO" id="GO:0004713">
    <property type="term" value="F:protein tyrosine kinase activity"/>
    <property type="evidence" value="ECO:0007669"/>
    <property type="project" value="TreeGrafter"/>
</dbReference>
<feature type="transmembrane region" description="Helical" evidence="8">
    <location>
        <begin position="173"/>
        <end position="193"/>
    </location>
</feature>
<dbReference type="InterPro" id="IPR050445">
    <property type="entry name" value="Bact_polysacc_biosynth/exp"/>
</dbReference>
<dbReference type="AlphaFoldDB" id="A0A3T1D1A6"/>
<proteinExistence type="inferred from homology"/>
<accession>A0A3T1D1A6</accession>
<evidence type="ECO:0000259" key="9">
    <source>
        <dbReference type="Pfam" id="PF02706"/>
    </source>
</evidence>
<gene>
    <name evidence="10" type="primary">ywqC</name>
    <name evidence="10" type="ORF">KCTCHS21_11980</name>
</gene>
<dbReference type="KEGG" id="cohn:KCTCHS21_11980"/>
<keyword evidence="11" id="KW-1185">Reference proteome</keyword>
<dbReference type="PANTHER" id="PTHR32309">
    <property type="entry name" value="TYROSINE-PROTEIN KINASE"/>
    <property type="match status" value="1"/>
</dbReference>
<evidence type="ECO:0000256" key="8">
    <source>
        <dbReference type="SAM" id="Phobius"/>
    </source>
</evidence>
<organism evidence="10 11">
    <name type="scientific">Cohnella abietis</name>
    <dbReference type="NCBI Taxonomy" id="2507935"/>
    <lineage>
        <taxon>Bacteria</taxon>
        <taxon>Bacillati</taxon>
        <taxon>Bacillota</taxon>
        <taxon>Bacilli</taxon>
        <taxon>Bacillales</taxon>
        <taxon>Paenibacillaceae</taxon>
        <taxon>Cohnella</taxon>
    </lineage>
</organism>
<dbReference type="Proteomes" id="UP000289856">
    <property type="component" value="Chromosome"/>
</dbReference>
<keyword evidence="3" id="KW-1003">Cell membrane</keyword>
<evidence type="ECO:0000256" key="4">
    <source>
        <dbReference type="ARBA" id="ARBA00022692"/>
    </source>
</evidence>
<evidence type="ECO:0000256" key="7">
    <source>
        <dbReference type="SAM" id="MobiDB-lite"/>
    </source>
</evidence>